<dbReference type="PANTHER" id="PTHR47197:SF3">
    <property type="entry name" value="DIHYDRO-HEME D1 DEHYDROGENASE"/>
    <property type="match status" value="1"/>
</dbReference>
<proteinExistence type="predicted"/>
<dbReference type="SUPFAM" id="SSF51004">
    <property type="entry name" value="C-terminal (heme d1) domain of cytochrome cd1-nitrite reductase"/>
    <property type="match status" value="1"/>
</dbReference>
<dbReference type="Proteomes" id="UP000093592">
    <property type="component" value="Unassembled WGS sequence"/>
</dbReference>
<evidence type="ECO:0008006" key="3">
    <source>
        <dbReference type="Google" id="ProtNLM"/>
    </source>
</evidence>
<dbReference type="OrthoDB" id="4565246at2"/>
<dbReference type="InterPro" id="IPR015943">
    <property type="entry name" value="WD40/YVTN_repeat-like_dom_sf"/>
</dbReference>
<organism evidence="1 2">
    <name type="scientific">Mycobacterium kyorinense</name>
    <dbReference type="NCBI Taxonomy" id="487514"/>
    <lineage>
        <taxon>Bacteria</taxon>
        <taxon>Bacillati</taxon>
        <taxon>Actinomycetota</taxon>
        <taxon>Actinomycetes</taxon>
        <taxon>Mycobacteriales</taxon>
        <taxon>Mycobacteriaceae</taxon>
        <taxon>Mycobacterium</taxon>
    </lineage>
</organism>
<dbReference type="InterPro" id="IPR011048">
    <property type="entry name" value="Haem_d1_sf"/>
</dbReference>
<dbReference type="PANTHER" id="PTHR47197">
    <property type="entry name" value="PROTEIN NIRF"/>
    <property type="match status" value="1"/>
</dbReference>
<dbReference type="EMBL" id="LZKJ01000085">
    <property type="protein sequence ID" value="OBI47614.1"/>
    <property type="molecule type" value="Genomic_DNA"/>
</dbReference>
<name>A0A1A2ZAD4_9MYCO</name>
<dbReference type="Gene3D" id="2.130.10.10">
    <property type="entry name" value="YVTN repeat-like/Quinoprotein amine dehydrogenase"/>
    <property type="match status" value="2"/>
</dbReference>
<reference evidence="2" key="1">
    <citation type="submission" date="2016-06" db="EMBL/GenBank/DDBJ databases">
        <authorList>
            <person name="Sutton G."/>
            <person name="Brinkac L."/>
            <person name="Sanka R."/>
            <person name="Adams M."/>
            <person name="Lau E."/>
            <person name="Sam S."/>
            <person name="Sreng N."/>
            <person name="Him V."/>
            <person name="Kerleguer A."/>
            <person name="Cheng S."/>
        </authorList>
    </citation>
    <scope>NUCLEOTIDE SEQUENCE [LARGE SCALE GENOMIC DNA]</scope>
    <source>
        <strain evidence="2">E861</strain>
    </source>
</reference>
<accession>A0A1A2ZAD4</accession>
<gene>
    <name evidence="1" type="ORF">A5707_18875</name>
</gene>
<protein>
    <recommendedName>
        <fullName evidence="3">YncE family protein</fullName>
    </recommendedName>
</protein>
<evidence type="ECO:0000313" key="2">
    <source>
        <dbReference type="Proteomes" id="UP000093592"/>
    </source>
</evidence>
<evidence type="ECO:0000313" key="1">
    <source>
        <dbReference type="EMBL" id="OBI47614.1"/>
    </source>
</evidence>
<dbReference type="AlphaFoldDB" id="A0A1A2ZAD4"/>
<dbReference type="InterPro" id="IPR051200">
    <property type="entry name" value="Host-pathogen_enzymatic-act"/>
</dbReference>
<sequence>MDVGTALSFAKVGEIRVHRGPISGIAVSPEGRLMVTNYGADSVSSIDAGSAAAVRTLTGLDEPFAIAVAGRRAYVSTVTAAYDAIVAVDIDTNRVVGVHPVACSVRDLAASPTGERVYAGRTAVGGADLAVLDTGTGHIDAIGIAATAGTSTECVRVSPDGRRVYVATNGASSGKLAVVDTHEKRVVDTVEIGSPIRDVAPSWDGSKVYVASCGPDFGAVVDVVDTRTNMVAATSKVAEINGLLVQLALSRDGARAYLVDDERVTVLNTHTHDIVTSIAVAGAPSCAVESPDGSHLYVADYAGKVTVFTVASTAAALLMADDEPTAPHEWVLPELLQLEPAMT</sequence>
<comment type="caution">
    <text evidence="1">The sequence shown here is derived from an EMBL/GenBank/DDBJ whole genome shotgun (WGS) entry which is preliminary data.</text>
</comment>